<accession>A0A2A5AXL3</accession>
<protein>
    <recommendedName>
        <fullName evidence="3">TraB/GumN family protein</fullName>
    </recommendedName>
</protein>
<evidence type="ECO:0000313" key="2">
    <source>
        <dbReference type="Proteomes" id="UP000218327"/>
    </source>
</evidence>
<evidence type="ECO:0008006" key="3">
    <source>
        <dbReference type="Google" id="ProtNLM"/>
    </source>
</evidence>
<dbReference type="AlphaFoldDB" id="A0A2A5AXL3"/>
<dbReference type="EMBL" id="NVVJ01000033">
    <property type="protein sequence ID" value="PCJ23880.1"/>
    <property type="molecule type" value="Genomic_DNA"/>
</dbReference>
<sequence>MYSILKHRWSNPARTDSVRSCKLILPCLLLISVFLQYNSIAAAQPDQVESRFIRFTPGTDDWQGELQTAVVTYRNAQGIEVDLVAAVHIAETEYYQQLNEYFQSRDRVLYELVAEADHVPDATTQAGNSSILGFVQQALANFLNVSFQLNQIDYMASNFQHADLTPSQLREIMLSKNENFFTMFLNLALAQMAEMESSGTNNSSMSAFNALAIIRALGSENQNDAFKYLLAEELGRSGGVIVGPAMEAQLTILGDRNRVVLEKLEEALLDDQIESISVFFGAAHMPGIERVLTTTLGFERTGQLWRAAWVIP</sequence>
<dbReference type="PANTHER" id="PTHR35757:SF1">
    <property type="entry name" value="THERMOSOME SUBUNIT GAMMA"/>
    <property type="match status" value="1"/>
</dbReference>
<reference evidence="2" key="1">
    <citation type="submission" date="2017-08" db="EMBL/GenBank/DDBJ databases">
        <title>A dynamic microbial community with high functional redundancy inhabits the cold, oxic subseafloor aquifer.</title>
        <authorList>
            <person name="Tully B.J."/>
            <person name="Wheat C.G."/>
            <person name="Glazer B.T."/>
            <person name="Huber J.A."/>
        </authorList>
    </citation>
    <scope>NUCLEOTIDE SEQUENCE [LARGE SCALE GENOMIC DNA]</scope>
</reference>
<dbReference type="Proteomes" id="UP000218327">
    <property type="component" value="Unassembled WGS sequence"/>
</dbReference>
<dbReference type="PANTHER" id="PTHR35757">
    <property type="entry name" value="THERMOSOME SUBUNIT GAMMA"/>
    <property type="match status" value="1"/>
</dbReference>
<name>A0A2A5AXL3_9GAMM</name>
<gene>
    <name evidence="1" type="ORF">COA96_10920</name>
</gene>
<proteinExistence type="predicted"/>
<comment type="caution">
    <text evidence="1">The sequence shown here is derived from an EMBL/GenBank/DDBJ whole genome shotgun (WGS) entry which is preliminary data.</text>
</comment>
<evidence type="ECO:0000313" key="1">
    <source>
        <dbReference type="EMBL" id="PCJ23880.1"/>
    </source>
</evidence>
<organism evidence="1 2">
    <name type="scientific">SAR86 cluster bacterium</name>
    <dbReference type="NCBI Taxonomy" id="2030880"/>
    <lineage>
        <taxon>Bacteria</taxon>
        <taxon>Pseudomonadati</taxon>
        <taxon>Pseudomonadota</taxon>
        <taxon>Gammaproteobacteria</taxon>
        <taxon>SAR86 cluster</taxon>
    </lineage>
</organism>